<dbReference type="EMBL" id="MK294991">
    <property type="protein sequence ID" value="QDM58074.1"/>
    <property type="molecule type" value="Genomic_DNA"/>
</dbReference>
<dbReference type="GO" id="GO:1990904">
    <property type="term" value="C:ribonucleoprotein complex"/>
    <property type="evidence" value="ECO:0007669"/>
    <property type="project" value="UniProtKB-KW"/>
</dbReference>
<comment type="subcellular location">
    <subcellularLocation>
        <location evidence="1">Mitochondrion</location>
    </subcellularLocation>
</comment>
<evidence type="ECO:0000256" key="3">
    <source>
        <dbReference type="ARBA" id="ARBA00022980"/>
    </source>
</evidence>
<keyword evidence="4 7" id="KW-0496">Mitochondrion</keyword>
<reference evidence="7" key="1">
    <citation type="submission" date="2018-12" db="EMBL/GenBank/DDBJ databases">
        <title>The complete mitochondrial genome of the lichenized fungus Bacida sorediata.</title>
        <authorList>
            <person name="Gossweiler A.D."/>
            <person name="Keepers K.G."/>
            <person name="Pogoda C.S."/>
            <person name="Bailey D.W."/>
            <person name="Tripp E.A."/>
            <person name="Lendemer J.C."/>
            <person name="Kane N.C."/>
        </authorList>
    </citation>
    <scope>NUCLEOTIDE SEQUENCE</scope>
</reference>
<proteinExistence type="inferred from homology"/>
<dbReference type="AlphaFoldDB" id="A0A515MN41"/>
<geneLocation type="mitochondrion" evidence="7"/>
<keyword evidence="3 7" id="KW-0689">Ribosomal protein</keyword>
<comment type="similarity">
    <text evidence="2">Belongs to the universal ribosomal protein uS3 family.</text>
</comment>
<dbReference type="GO" id="GO:0003735">
    <property type="term" value="F:structural constituent of ribosome"/>
    <property type="evidence" value="ECO:0007669"/>
    <property type="project" value="InterPro"/>
</dbReference>
<evidence type="ECO:0000256" key="6">
    <source>
        <dbReference type="ARBA" id="ARBA00035157"/>
    </source>
</evidence>
<dbReference type="GO" id="GO:0005840">
    <property type="term" value="C:ribosome"/>
    <property type="evidence" value="ECO:0007669"/>
    <property type="project" value="UniProtKB-KW"/>
</dbReference>
<name>A0A515MN41_9LECA</name>
<dbReference type="GO" id="GO:0005739">
    <property type="term" value="C:mitochondrion"/>
    <property type="evidence" value="ECO:0007669"/>
    <property type="project" value="UniProtKB-SubCell"/>
</dbReference>
<organism evidence="7">
    <name type="scientific">Bacidia sorediata</name>
    <dbReference type="NCBI Taxonomy" id="1885590"/>
    <lineage>
        <taxon>Eukaryota</taxon>
        <taxon>Fungi</taxon>
        <taxon>Dikarya</taxon>
        <taxon>Ascomycota</taxon>
        <taxon>Pezizomycotina</taxon>
        <taxon>Lecanoromycetes</taxon>
        <taxon>OSLEUM clade</taxon>
        <taxon>Lecanoromycetidae</taxon>
        <taxon>Lecanorales</taxon>
        <taxon>Lecanorineae</taxon>
        <taxon>Ramalinaceae</taxon>
        <taxon>Bacidia</taxon>
    </lineage>
</organism>
<evidence type="ECO:0000313" key="7">
    <source>
        <dbReference type="EMBL" id="QDM58074.1"/>
    </source>
</evidence>
<dbReference type="GO" id="GO:0006412">
    <property type="term" value="P:translation"/>
    <property type="evidence" value="ECO:0007669"/>
    <property type="project" value="InterPro"/>
</dbReference>
<dbReference type="InterPro" id="IPR007980">
    <property type="entry name" value="Ribosomal_uS3m_fun"/>
</dbReference>
<accession>A0A515MN41</accession>
<evidence type="ECO:0000256" key="5">
    <source>
        <dbReference type="ARBA" id="ARBA00023274"/>
    </source>
</evidence>
<evidence type="ECO:0000256" key="1">
    <source>
        <dbReference type="ARBA" id="ARBA00004173"/>
    </source>
</evidence>
<dbReference type="Pfam" id="PF05316">
    <property type="entry name" value="VAR1"/>
    <property type="match status" value="1"/>
</dbReference>
<keyword evidence="5" id="KW-0687">Ribonucleoprotein</keyword>
<gene>
    <name evidence="7" type="primary">rps3</name>
</gene>
<evidence type="ECO:0000256" key="4">
    <source>
        <dbReference type="ARBA" id="ARBA00023128"/>
    </source>
</evidence>
<sequence>MSDIKTFKHEKGKVLINSKIANLKQKQVSTNYKFANETSYVNKIKHYPAAIKEWSKNQYSYNKNTNKTYPSLDNKLCILIKSYFNSYSRKLENNLRKMRQRKLKIKQKRSITNKIIPGKTELKHNNDKLIITVYVYNNQKRYYLNKLRNTYEEIYMKNFSRRIFRREIRSTYLKQLLKFNSIKFDKIYVSILANEVKKLYNKKIEFNFISIKYPFLDSSVFFRIILGKIKKNKHKYLNILNNSLSMFQVQSLKNFNAQDTYNEMYKKDLVIQNLDFNNFNSKPLSDTLKLRNQINGFDLNKDDVLDKYLSDLTYKKKDTLNVNSYNYIIRPSIKDYRYKLINVIKSVKYKYLSGIRMETSGRLSRYNTASRSKSGFSYKGNIKNVNSSYKGLSTVVLRGHSKSNLQYNKLSSKVRIGSFGLKGSIASI</sequence>
<evidence type="ECO:0000256" key="2">
    <source>
        <dbReference type="ARBA" id="ARBA00010761"/>
    </source>
</evidence>
<protein>
    <recommendedName>
        <fullName evidence="6">Small ribosomal subunit protein uS3m</fullName>
    </recommendedName>
</protein>